<feature type="signal peptide" evidence="1">
    <location>
        <begin position="1"/>
        <end position="24"/>
    </location>
</feature>
<dbReference type="EMBL" id="OU015430">
    <property type="protein sequence ID" value="CAG4967972.1"/>
    <property type="molecule type" value="Genomic_DNA"/>
</dbReference>
<evidence type="ECO:0000313" key="3">
    <source>
        <dbReference type="Proteomes" id="UP000680116"/>
    </source>
</evidence>
<accession>A0ABN7QVG0</accession>
<gene>
    <name evidence="2" type="ORF">LYB30171_00165</name>
</gene>
<dbReference type="Proteomes" id="UP000680116">
    <property type="component" value="Chromosome"/>
</dbReference>
<sequence>MISRNMGLPLAAAVLACACGTAHAAKDAPERHDPSQGELLSGMALHAVAAHDRLKSQITYGYIDVGDTITNATNSLYMNTPGLSYGSAAAAGLAGGLIATALINAEAKASAQHQVRDANTEFERAQCKLSNTDALLGAIERSVAGTPWGAGRDIQRHVLAPDQSVDDLVTQDEPRYELVATYSMTPDYSALVTSVTLGAYSPQLPGAPSRWQKKPAWSDDLVVVSDIVPLADKTPADIEAAVARETARYADSGAYKLIQAANAGDRTARRDASAMLRTHKSRMREAKGERWTPREAAAARARIWAADDCSLVRAALTQGATDIETLLGRLFAGSLPAHAEAVQPAVPLRDDSDRVIQPLPEGRYVARAVDADAPLGWRYSWFPEDETPEEASAE</sequence>
<evidence type="ECO:0000256" key="1">
    <source>
        <dbReference type="SAM" id="SignalP"/>
    </source>
</evidence>
<organism evidence="2 3">
    <name type="scientific">Novilysobacter luteus</name>
    <dbReference type="NCBI Taxonomy" id="2822368"/>
    <lineage>
        <taxon>Bacteria</taxon>
        <taxon>Pseudomonadati</taxon>
        <taxon>Pseudomonadota</taxon>
        <taxon>Gammaproteobacteria</taxon>
        <taxon>Lysobacterales</taxon>
        <taxon>Lysobacteraceae</taxon>
        <taxon>Novilysobacter</taxon>
    </lineage>
</organism>
<evidence type="ECO:0000313" key="2">
    <source>
        <dbReference type="EMBL" id="CAG4967972.1"/>
    </source>
</evidence>
<evidence type="ECO:0008006" key="4">
    <source>
        <dbReference type="Google" id="ProtNLM"/>
    </source>
</evidence>
<keyword evidence="3" id="KW-1185">Reference proteome</keyword>
<dbReference type="RefSeq" id="WP_215219200.1">
    <property type="nucleotide sequence ID" value="NZ_OU015430.1"/>
</dbReference>
<feature type="chain" id="PRO_5046647629" description="Lipoprotein" evidence="1">
    <location>
        <begin position="25"/>
        <end position="394"/>
    </location>
</feature>
<name>A0ABN7QVG0_9GAMM</name>
<proteinExistence type="predicted"/>
<keyword evidence="1" id="KW-0732">Signal</keyword>
<protein>
    <recommendedName>
        <fullName evidence="4">Lipoprotein</fullName>
    </recommendedName>
</protein>
<reference evidence="2 3" key="1">
    <citation type="submission" date="2021-04" db="EMBL/GenBank/DDBJ databases">
        <authorList>
            <person name="Rodrigo-Torres L."/>
            <person name="Arahal R. D."/>
            <person name="Lucena T."/>
        </authorList>
    </citation>
    <scope>NUCLEOTIDE SEQUENCE [LARGE SCALE GENOMIC DNA]</scope>
    <source>
        <strain evidence="2 3">CECT 30171</strain>
    </source>
</reference>